<dbReference type="EMBL" id="CP094669">
    <property type="protein sequence ID" value="UOG74862.1"/>
    <property type="molecule type" value="Genomic_DNA"/>
</dbReference>
<gene>
    <name evidence="3" type="ORF">MTX78_22450</name>
</gene>
<feature type="domain" description="Pyruvate phosphate dikinase AMP/ATP-binding" evidence="2">
    <location>
        <begin position="16"/>
        <end position="297"/>
    </location>
</feature>
<accession>A0ABY4CYN7</accession>
<dbReference type="Gene3D" id="3.30.470.20">
    <property type="entry name" value="ATP-grasp fold, B domain"/>
    <property type="match status" value="1"/>
</dbReference>
<dbReference type="InterPro" id="IPR008279">
    <property type="entry name" value="PEP-util_enz_mobile_dom"/>
</dbReference>
<protein>
    <submittedName>
        <fullName evidence="3">PEP-utilizing enzyme</fullName>
    </submittedName>
</protein>
<dbReference type="InterPro" id="IPR036637">
    <property type="entry name" value="Phosphohistidine_dom_sf"/>
</dbReference>
<evidence type="ECO:0000313" key="4">
    <source>
        <dbReference type="Proteomes" id="UP000831113"/>
    </source>
</evidence>
<dbReference type="Pfam" id="PF01326">
    <property type="entry name" value="PPDK_N"/>
    <property type="match status" value="1"/>
</dbReference>
<evidence type="ECO:0000259" key="2">
    <source>
        <dbReference type="Pfam" id="PF01326"/>
    </source>
</evidence>
<dbReference type="Gene3D" id="3.30.1490.20">
    <property type="entry name" value="ATP-grasp fold, A domain"/>
    <property type="match status" value="1"/>
</dbReference>
<dbReference type="InterPro" id="IPR002192">
    <property type="entry name" value="PPDK_AMP/ATP-bd"/>
</dbReference>
<evidence type="ECO:0000313" key="3">
    <source>
        <dbReference type="EMBL" id="UOG74862.1"/>
    </source>
</evidence>
<proteinExistence type="predicted"/>
<sequence length="862" mass="95642">MILTGAERPTVRAKYTIGNKAQGLYRLREAGMLVPDFLVIPAELFDAVLREAPPQLTPEAAATHQRQQLERFELPAPERQAMAQVLANWQFPTHPVVVRSSVADEDSVGASFPGLMDSFLNLTTEVAVWAAISACAASAYSARAVAYRQQKQLTLVARPAVLVQRQVTAAASGVVFSTFPEYPQEMAVHGVWGFGEGLVGGQLEPDEFYLDKQTGIPQRTKIACKEEMLEQASGGNGLQTSAVAPDRQQAACLTSEQLATLFQAATTLERVFGRPQDIEFVLEDDRVWLVQARPISQPIPEVVVYDNSNIQESYCGVTTPLTFSFAQRAYATVYRQTMRVLGLPPARIATHEPVVTQLLGLVKGRIYYNINNWYRGLQLLPSFRQNKADMERMMGLEEPVDFVTNQEKTVAAKLKLLPSLVVNLVRLLAAFQQLKTRVPAFHAHFQTQYQRFYAQPLAGVSVKELLLQQQLLDENLLNNWTTPIINDFFVMTTNGRVARGLKKIGITASDEFLSRYLSGDQQVASTQPTRHLQALARAAWPQPALRQLLLAAPADLHAQVAQLAPDFHQRVEEFIAQYGDRTVGELKLETTTMRVNPAVFYQYLRNFLLTSPTPAAEPLSYLQEQARQELAARLAPRGRWFRRRLQGNLDKLQLAIRYREALRLERTRLFGMYRALYLAMGQHLTQKHQLAAALDVFWLTEAEIIAALQASSTAEWQALVQQRRHEFEQYAHEDVPSRVTVPSPPTTAAPVSTADSGALRGTGCYPGVARGEVLVITDPGGDLNVSGKIVCALRTDPGWAALFPMCRGVIIEKGSSLSHSVILLRELGIPTIINVAAVTKRLSTGQRISMNGETGEIQILEA</sequence>
<dbReference type="InterPro" id="IPR013815">
    <property type="entry name" value="ATP_grasp_subdomain_1"/>
</dbReference>
<name>A0ABY4CYN7_9BACT</name>
<keyword evidence="4" id="KW-1185">Reference proteome</keyword>
<dbReference type="PANTHER" id="PTHR43615:SF1">
    <property type="entry name" value="PPDK_N DOMAIN-CONTAINING PROTEIN"/>
    <property type="match status" value="1"/>
</dbReference>
<dbReference type="SUPFAM" id="SSF52009">
    <property type="entry name" value="Phosphohistidine domain"/>
    <property type="match status" value="1"/>
</dbReference>
<feature type="domain" description="PEP-utilising enzyme mobile" evidence="1">
    <location>
        <begin position="787"/>
        <end position="855"/>
    </location>
</feature>
<organism evidence="3 4">
    <name type="scientific">Hymenobacter tibetensis</name>
    <dbReference type="NCBI Taxonomy" id="497967"/>
    <lineage>
        <taxon>Bacteria</taxon>
        <taxon>Pseudomonadati</taxon>
        <taxon>Bacteroidota</taxon>
        <taxon>Cytophagia</taxon>
        <taxon>Cytophagales</taxon>
        <taxon>Hymenobacteraceae</taxon>
        <taxon>Hymenobacter</taxon>
    </lineage>
</organism>
<dbReference type="Pfam" id="PF00391">
    <property type="entry name" value="PEP-utilizers"/>
    <property type="match status" value="1"/>
</dbReference>
<dbReference type="SUPFAM" id="SSF56059">
    <property type="entry name" value="Glutathione synthetase ATP-binding domain-like"/>
    <property type="match status" value="1"/>
</dbReference>
<evidence type="ECO:0000259" key="1">
    <source>
        <dbReference type="Pfam" id="PF00391"/>
    </source>
</evidence>
<dbReference type="InterPro" id="IPR051549">
    <property type="entry name" value="PEP_Utilizing_Enz"/>
</dbReference>
<dbReference type="PANTHER" id="PTHR43615">
    <property type="entry name" value="PHOSPHOENOLPYRUVATE SYNTHASE-RELATED"/>
    <property type="match status" value="1"/>
</dbReference>
<dbReference type="Proteomes" id="UP000831113">
    <property type="component" value="Chromosome"/>
</dbReference>
<reference evidence="3 4" key="1">
    <citation type="submission" date="2022-03" db="EMBL/GenBank/DDBJ databases">
        <title>Hymenobactersp. isolated from the air.</title>
        <authorList>
            <person name="Won M."/>
            <person name="Kwon S.-W."/>
        </authorList>
    </citation>
    <scope>NUCLEOTIDE SEQUENCE [LARGE SCALE GENOMIC DNA]</scope>
    <source>
        <strain evidence="3 4">KACC 21982</strain>
    </source>
</reference>
<dbReference type="RefSeq" id="WP_243798513.1">
    <property type="nucleotide sequence ID" value="NZ_CP094669.1"/>
</dbReference>
<dbReference type="Gene3D" id="3.50.30.10">
    <property type="entry name" value="Phosphohistidine domain"/>
    <property type="match status" value="1"/>
</dbReference>